<evidence type="ECO:0000256" key="1">
    <source>
        <dbReference type="SAM" id="MobiDB-lite"/>
    </source>
</evidence>
<evidence type="ECO:0000313" key="3">
    <source>
        <dbReference type="Proteomes" id="UP001605036"/>
    </source>
</evidence>
<evidence type="ECO:0000313" key="2">
    <source>
        <dbReference type="EMBL" id="KAL2631996.1"/>
    </source>
</evidence>
<dbReference type="Proteomes" id="UP001605036">
    <property type="component" value="Unassembled WGS sequence"/>
</dbReference>
<gene>
    <name evidence="2" type="ORF">R1flu_016682</name>
</gene>
<sequence>MARSAPVRTLASTVLEWPLNQPGCTYTRLWTKSDRPPSSRIIPVPFVPPGLRFEHLVRDRADLIATSFPNPAVRRLPRQGTSTLGFCSRNSTEISNWQGAATTDGFQVRGLGIPCSTHDYGANTLFVLGLTGANTNQRRRWPGRGCVPQDSLRRELLGPVHSRGCDCRFGSKNLHSEDRVPGCEFPPGGNRVARTLLNFRDSGTYSTHIEGSRSSSGPLDNCRQDWPAEIPAEGVQRPKHEPIDALEPDGQGSGPCRPKGVPSRLGVPPYGPQHQLCSNGRSIRQDGIAHNSWASFGTAVPVSVSLFLPIDELLPGRGRSVVSRRCAYTRLWTKSDQPPSSRIVHVPFVPPGLRLEHLVRDRADLIATSFPSPAVRRLPRQGTSTRGFCSRNSTEISNWQGATTTDGFQVRGLGIPCSIHDYGANTLFVLGLTGANTNQRRRWPGRGRVPRDSLRKELLGPVHSRGCDCRFGSENLHSEAKNACLSQGWGSIFILPMWGNSSSLQGGVSV</sequence>
<keyword evidence="3" id="KW-1185">Reference proteome</keyword>
<protein>
    <submittedName>
        <fullName evidence="2">Uncharacterized protein</fullName>
    </submittedName>
</protein>
<organism evidence="2 3">
    <name type="scientific">Riccia fluitans</name>
    <dbReference type="NCBI Taxonomy" id="41844"/>
    <lineage>
        <taxon>Eukaryota</taxon>
        <taxon>Viridiplantae</taxon>
        <taxon>Streptophyta</taxon>
        <taxon>Embryophyta</taxon>
        <taxon>Marchantiophyta</taxon>
        <taxon>Marchantiopsida</taxon>
        <taxon>Marchantiidae</taxon>
        <taxon>Marchantiales</taxon>
        <taxon>Ricciaceae</taxon>
        <taxon>Riccia</taxon>
    </lineage>
</organism>
<reference evidence="2 3" key="1">
    <citation type="submission" date="2024-09" db="EMBL/GenBank/DDBJ databases">
        <title>Chromosome-scale assembly of Riccia fluitans.</title>
        <authorList>
            <person name="Paukszto L."/>
            <person name="Sawicki J."/>
            <person name="Karawczyk K."/>
            <person name="Piernik-Szablinska J."/>
            <person name="Szczecinska M."/>
            <person name="Mazdziarz M."/>
        </authorList>
    </citation>
    <scope>NUCLEOTIDE SEQUENCE [LARGE SCALE GENOMIC DNA]</scope>
    <source>
        <strain evidence="2">Rf_01</strain>
        <tissue evidence="2">Aerial parts of the thallus</tissue>
    </source>
</reference>
<accession>A0ABD1YMJ1</accession>
<dbReference type="AlphaFoldDB" id="A0ABD1YMJ1"/>
<proteinExistence type="predicted"/>
<name>A0ABD1YMJ1_9MARC</name>
<feature type="region of interest" description="Disordered" evidence="1">
    <location>
        <begin position="233"/>
        <end position="259"/>
    </location>
</feature>
<dbReference type="EMBL" id="JBHFFA010000004">
    <property type="protein sequence ID" value="KAL2631996.1"/>
    <property type="molecule type" value="Genomic_DNA"/>
</dbReference>
<comment type="caution">
    <text evidence="2">The sequence shown here is derived from an EMBL/GenBank/DDBJ whole genome shotgun (WGS) entry which is preliminary data.</text>
</comment>